<reference evidence="9 10" key="1">
    <citation type="submission" date="2018-06" db="EMBL/GenBank/DDBJ databases">
        <title>Nitrincola tibetense sp. nov., isolated from Lake XuguoCo on Tibetan Plateau.</title>
        <authorList>
            <person name="Xing P."/>
        </authorList>
    </citation>
    <scope>NUCLEOTIDE SEQUENCE [LARGE SCALE GENOMIC DNA]</scope>
    <source>
        <strain evidence="10">xg18</strain>
    </source>
</reference>
<keyword evidence="2" id="KW-1003">Cell membrane</keyword>
<protein>
    <submittedName>
        <fullName evidence="9">MotA/TolQ/ExbB proton channel family protein</fullName>
    </submittedName>
</protein>
<comment type="caution">
    <text evidence="9">The sequence shown here is derived from an EMBL/GenBank/DDBJ whole genome shotgun (WGS) entry which is preliminary data.</text>
</comment>
<dbReference type="RefSeq" id="WP_112159662.1">
    <property type="nucleotide sequence ID" value="NZ_QKRX01000009.1"/>
</dbReference>
<dbReference type="InterPro" id="IPR050790">
    <property type="entry name" value="ExbB/TolQ_transport"/>
</dbReference>
<gene>
    <name evidence="9" type="ORF">DN062_12505</name>
</gene>
<proteinExistence type="inferred from homology"/>
<dbReference type="EMBL" id="QKRX01000009">
    <property type="protein sequence ID" value="RAU17508.1"/>
    <property type="molecule type" value="Genomic_DNA"/>
</dbReference>
<feature type="domain" description="MotA/TolQ/ExbB proton channel" evidence="8">
    <location>
        <begin position="153"/>
        <end position="265"/>
    </location>
</feature>
<dbReference type="Proteomes" id="UP000250744">
    <property type="component" value="Unassembled WGS sequence"/>
</dbReference>
<dbReference type="PANTHER" id="PTHR30625:SF11">
    <property type="entry name" value="MOTA_TOLQ_EXBB PROTON CHANNEL DOMAIN-CONTAINING PROTEIN"/>
    <property type="match status" value="1"/>
</dbReference>
<feature type="transmembrane region" description="Helical" evidence="7">
    <location>
        <begin position="229"/>
        <end position="249"/>
    </location>
</feature>
<evidence type="ECO:0000256" key="6">
    <source>
        <dbReference type="RuleBase" id="RU004057"/>
    </source>
</evidence>
<keyword evidence="6" id="KW-0653">Protein transport</keyword>
<evidence type="ECO:0000259" key="8">
    <source>
        <dbReference type="Pfam" id="PF01618"/>
    </source>
</evidence>
<keyword evidence="4 7" id="KW-1133">Transmembrane helix</keyword>
<keyword evidence="10" id="KW-1185">Reference proteome</keyword>
<comment type="subcellular location">
    <subcellularLocation>
        <location evidence="1">Cell membrane</location>
        <topology evidence="1">Multi-pass membrane protein</topology>
    </subcellularLocation>
    <subcellularLocation>
        <location evidence="6">Membrane</location>
        <topology evidence="6">Multi-pass membrane protein</topology>
    </subcellularLocation>
</comment>
<feature type="transmembrane region" description="Helical" evidence="7">
    <location>
        <begin position="189"/>
        <end position="209"/>
    </location>
</feature>
<accession>A0A364NK47</accession>
<evidence type="ECO:0000313" key="9">
    <source>
        <dbReference type="EMBL" id="RAU17508.1"/>
    </source>
</evidence>
<evidence type="ECO:0000256" key="4">
    <source>
        <dbReference type="ARBA" id="ARBA00022989"/>
    </source>
</evidence>
<evidence type="ECO:0000313" key="10">
    <source>
        <dbReference type="Proteomes" id="UP000250744"/>
    </source>
</evidence>
<keyword evidence="6" id="KW-0813">Transport</keyword>
<evidence type="ECO:0000256" key="7">
    <source>
        <dbReference type="SAM" id="Phobius"/>
    </source>
</evidence>
<dbReference type="AlphaFoldDB" id="A0A364NK47"/>
<dbReference type="Pfam" id="PF01618">
    <property type="entry name" value="MotA_ExbB"/>
    <property type="match status" value="1"/>
</dbReference>
<comment type="similarity">
    <text evidence="6">Belongs to the exbB/tolQ family.</text>
</comment>
<organism evidence="9 10">
    <name type="scientific">Nitrincola tibetensis</name>
    <dbReference type="NCBI Taxonomy" id="2219697"/>
    <lineage>
        <taxon>Bacteria</taxon>
        <taxon>Pseudomonadati</taxon>
        <taxon>Pseudomonadota</taxon>
        <taxon>Gammaproteobacteria</taxon>
        <taxon>Oceanospirillales</taxon>
        <taxon>Oceanospirillaceae</taxon>
        <taxon>Nitrincola</taxon>
    </lineage>
</organism>
<name>A0A364NK47_9GAMM</name>
<dbReference type="GO" id="GO:0017038">
    <property type="term" value="P:protein import"/>
    <property type="evidence" value="ECO:0007669"/>
    <property type="project" value="TreeGrafter"/>
</dbReference>
<evidence type="ECO:0000256" key="5">
    <source>
        <dbReference type="ARBA" id="ARBA00023136"/>
    </source>
</evidence>
<dbReference type="InterPro" id="IPR002898">
    <property type="entry name" value="MotA_ExbB_proton_chnl"/>
</dbReference>
<feature type="transmembrane region" description="Helical" evidence="7">
    <location>
        <begin position="86"/>
        <end position="106"/>
    </location>
</feature>
<keyword evidence="5 7" id="KW-0472">Membrane</keyword>
<dbReference type="GO" id="GO:0005886">
    <property type="term" value="C:plasma membrane"/>
    <property type="evidence" value="ECO:0007669"/>
    <property type="project" value="UniProtKB-SubCell"/>
</dbReference>
<dbReference type="PANTHER" id="PTHR30625">
    <property type="entry name" value="PROTEIN TOLQ"/>
    <property type="match status" value="1"/>
</dbReference>
<dbReference type="OrthoDB" id="4045at2"/>
<evidence type="ECO:0000256" key="3">
    <source>
        <dbReference type="ARBA" id="ARBA00022692"/>
    </source>
</evidence>
<sequence>MNTSSPLNSEETHLDTSVSEAITSEIETPFNTDAQIESTTDTPLANAAVELTDTEASESTLDAVTAIVPDSTADQIVNLLEIGGPVVWVLTVFSIFALSLIFLKFWQLSISNLGAKRKTLKAIDAWNRGKTSEAINALNYSSQSLPKMIGVAMRGMKSQGDTPKLREELGRLASMEMESLRSYLRPLEVIANLSPLLGLLGTVLGMIVAFQQMEMAGNQVDPSVLSGGIWQALLTTAAGLTVAIPVFMAHSILERKTERIGHDMENLMTCVFTRNCLDESCACNITETVKETEESWDKSGAAIHAA</sequence>
<evidence type="ECO:0000256" key="1">
    <source>
        <dbReference type="ARBA" id="ARBA00004651"/>
    </source>
</evidence>
<evidence type="ECO:0000256" key="2">
    <source>
        <dbReference type="ARBA" id="ARBA00022475"/>
    </source>
</evidence>
<keyword evidence="3 7" id="KW-0812">Transmembrane</keyword>